<protein>
    <submittedName>
        <fullName evidence="1">(spotted green pufferfish) hypothetical protein</fullName>
    </submittedName>
</protein>
<evidence type="ECO:0000313" key="1">
    <source>
        <dbReference type="EMBL" id="CAG11473.1"/>
    </source>
</evidence>
<reference evidence="1" key="1">
    <citation type="journal article" date="2004" name="Nature">
        <title>Genome duplication in the teleost fish Tetraodon nigroviridis reveals the early vertebrate proto-karyotype.</title>
        <authorList>
            <person name="Jaillon O."/>
            <person name="Aury J.-M."/>
            <person name="Brunet F."/>
            <person name="Petit J.-L."/>
            <person name="Stange-Thomann N."/>
            <person name="Mauceli E."/>
            <person name="Bouneau L."/>
            <person name="Fischer C."/>
            <person name="Ozouf-Costaz C."/>
            <person name="Bernot A."/>
            <person name="Nicaud S."/>
            <person name="Jaffe D."/>
            <person name="Fisher S."/>
            <person name="Lutfalla G."/>
            <person name="Dossat C."/>
            <person name="Segurens B."/>
            <person name="Dasilva C."/>
            <person name="Salanoubat M."/>
            <person name="Levy M."/>
            <person name="Boudet N."/>
            <person name="Castellano S."/>
            <person name="Anthouard V."/>
            <person name="Jubin C."/>
            <person name="Castelli V."/>
            <person name="Katinka M."/>
            <person name="Vacherie B."/>
            <person name="Biemont C."/>
            <person name="Skalli Z."/>
            <person name="Cattolico L."/>
            <person name="Poulain J."/>
            <person name="De Berardinis V."/>
            <person name="Cruaud C."/>
            <person name="Duprat S."/>
            <person name="Brottier P."/>
            <person name="Coutanceau J.-P."/>
            <person name="Gouzy J."/>
            <person name="Parra G."/>
            <person name="Lardier G."/>
            <person name="Chapple C."/>
            <person name="McKernan K.J."/>
            <person name="McEwan P."/>
            <person name="Bosak S."/>
            <person name="Kellis M."/>
            <person name="Volff J.-N."/>
            <person name="Guigo R."/>
            <person name="Zody M.C."/>
            <person name="Mesirov J."/>
            <person name="Lindblad-Toh K."/>
            <person name="Birren B."/>
            <person name="Nusbaum C."/>
            <person name="Kahn D."/>
            <person name="Robinson-Rechavi M."/>
            <person name="Laudet V."/>
            <person name="Schachter V."/>
            <person name="Quetier F."/>
            <person name="Saurin W."/>
            <person name="Scarpelli C."/>
            <person name="Wincker P."/>
            <person name="Lander E.S."/>
            <person name="Weissenbach J."/>
            <person name="Roest Crollius H."/>
        </authorList>
    </citation>
    <scope>NUCLEOTIDE SEQUENCE [LARGE SCALE GENOMIC DNA]</scope>
</reference>
<organism evidence="1">
    <name type="scientific">Tetraodon nigroviridis</name>
    <name type="common">Spotted green pufferfish</name>
    <name type="synonym">Chelonodon nigroviridis</name>
    <dbReference type="NCBI Taxonomy" id="99883"/>
    <lineage>
        <taxon>Eukaryota</taxon>
        <taxon>Metazoa</taxon>
        <taxon>Chordata</taxon>
        <taxon>Craniata</taxon>
        <taxon>Vertebrata</taxon>
        <taxon>Euteleostomi</taxon>
        <taxon>Actinopterygii</taxon>
        <taxon>Neopterygii</taxon>
        <taxon>Teleostei</taxon>
        <taxon>Neoteleostei</taxon>
        <taxon>Acanthomorphata</taxon>
        <taxon>Eupercaria</taxon>
        <taxon>Tetraodontiformes</taxon>
        <taxon>Tetradontoidea</taxon>
        <taxon>Tetraodontidae</taxon>
        <taxon>Tetraodon</taxon>
    </lineage>
</organism>
<accession>Q4RJF9</accession>
<sequence length="47" mass="5097">MPGSTTWRQRSSTSEGGGLDVHLGFNMLMDPACEVESETCVFVCTKT</sequence>
<reference evidence="1" key="2">
    <citation type="submission" date="2004-02" db="EMBL/GenBank/DDBJ databases">
        <authorList>
            <consortium name="Genoscope"/>
            <consortium name="Whitehead Institute Centre for Genome Research"/>
        </authorList>
    </citation>
    <scope>NUCLEOTIDE SEQUENCE</scope>
</reference>
<comment type="caution">
    <text evidence="1">The sequence shown here is derived from an EMBL/GenBank/DDBJ whole genome shotgun (WGS) entry which is preliminary data.</text>
</comment>
<dbReference type="KEGG" id="tng:GSTEN00033447G001"/>
<proteinExistence type="predicted"/>
<name>Q4RJF9_TETNG</name>
<gene>
    <name evidence="1" type="ORF">GSTENG00033447001</name>
</gene>
<dbReference type="AlphaFoldDB" id="Q4RJF9"/>
<dbReference type="EMBL" id="CAAE01015038">
    <property type="protein sequence ID" value="CAG11473.1"/>
    <property type="molecule type" value="Genomic_DNA"/>
</dbReference>